<name>A0A4U6V8Q1_SETVI</name>
<reference evidence="2" key="1">
    <citation type="submission" date="2019-03" db="EMBL/GenBank/DDBJ databases">
        <title>WGS assembly of Setaria viridis.</title>
        <authorList>
            <person name="Huang P."/>
            <person name="Jenkins J."/>
            <person name="Grimwood J."/>
            <person name="Barry K."/>
            <person name="Healey A."/>
            <person name="Mamidi S."/>
            <person name="Sreedasyam A."/>
            <person name="Shu S."/>
            <person name="Feldman M."/>
            <person name="Wu J."/>
            <person name="Yu Y."/>
            <person name="Chen C."/>
            <person name="Johnson J."/>
            <person name="Rokhsar D."/>
            <person name="Baxter I."/>
            <person name="Schmutz J."/>
            <person name="Brutnell T."/>
            <person name="Kellogg E."/>
        </authorList>
    </citation>
    <scope>NUCLEOTIDE SEQUENCE [LARGE SCALE GENOMIC DNA]</scope>
</reference>
<gene>
    <name evidence="2" type="ORF">SEVIR_3G078166v2</name>
</gene>
<evidence type="ECO:0000313" key="3">
    <source>
        <dbReference type="Proteomes" id="UP000298652"/>
    </source>
</evidence>
<keyword evidence="3" id="KW-1185">Reference proteome</keyword>
<dbReference type="Gramene" id="TKW24872">
    <property type="protein sequence ID" value="TKW24872"/>
    <property type="gene ID" value="SEVIR_3G078166v2"/>
</dbReference>
<proteinExistence type="predicted"/>
<organism evidence="2 3">
    <name type="scientific">Setaria viridis</name>
    <name type="common">Green bristlegrass</name>
    <name type="synonym">Setaria italica subsp. viridis</name>
    <dbReference type="NCBI Taxonomy" id="4556"/>
    <lineage>
        <taxon>Eukaryota</taxon>
        <taxon>Viridiplantae</taxon>
        <taxon>Streptophyta</taxon>
        <taxon>Embryophyta</taxon>
        <taxon>Tracheophyta</taxon>
        <taxon>Spermatophyta</taxon>
        <taxon>Magnoliopsida</taxon>
        <taxon>Liliopsida</taxon>
        <taxon>Poales</taxon>
        <taxon>Poaceae</taxon>
        <taxon>PACMAD clade</taxon>
        <taxon>Panicoideae</taxon>
        <taxon>Panicodae</taxon>
        <taxon>Paniceae</taxon>
        <taxon>Cenchrinae</taxon>
        <taxon>Setaria</taxon>
    </lineage>
</organism>
<evidence type="ECO:0000256" key="1">
    <source>
        <dbReference type="SAM" id="MobiDB-lite"/>
    </source>
</evidence>
<feature type="region of interest" description="Disordered" evidence="1">
    <location>
        <begin position="50"/>
        <end position="88"/>
    </location>
</feature>
<sequence length="143" mass="14915">MLPAPSARRGGDVACALPRRVAVAGLPGLLAALPLQIRAGVPLRRRARIRGGAGARTEPRRRGAGVARGSCGRRRGGPPRVEVREGGGWTACGGRWKRGWPAGGRDAGGRRGAAGNREQVGRGLFFLTGRGSFLKSLVSFNIS</sequence>
<evidence type="ECO:0000313" key="2">
    <source>
        <dbReference type="EMBL" id="TKW24872.1"/>
    </source>
</evidence>
<dbReference type="EMBL" id="CM016554">
    <property type="protein sequence ID" value="TKW24872.1"/>
    <property type="molecule type" value="Genomic_DNA"/>
</dbReference>
<dbReference type="Proteomes" id="UP000298652">
    <property type="component" value="Chromosome 3"/>
</dbReference>
<dbReference type="AlphaFoldDB" id="A0A4U6V8Q1"/>
<accession>A0A4U6V8Q1</accession>
<protein>
    <submittedName>
        <fullName evidence="2">Uncharacterized protein</fullName>
    </submittedName>
</protein>